<dbReference type="GO" id="GO:0032259">
    <property type="term" value="P:methylation"/>
    <property type="evidence" value="ECO:0007669"/>
    <property type="project" value="UniProtKB-KW"/>
</dbReference>
<keyword evidence="3 7" id="KW-0489">Methyltransferase</keyword>
<dbReference type="Proteomes" id="UP000434475">
    <property type="component" value="Unassembled WGS sequence"/>
</dbReference>
<evidence type="ECO:0000256" key="4">
    <source>
        <dbReference type="ARBA" id="ARBA00022679"/>
    </source>
</evidence>
<evidence type="ECO:0000313" key="7">
    <source>
        <dbReference type="EMBL" id="MSB19974.1"/>
    </source>
</evidence>
<dbReference type="EC" id="2.1.1.72" evidence="2"/>
<dbReference type="PANTHER" id="PTHR30481">
    <property type="entry name" value="DNA ADENINE METHYLASE"/>
    <property type="match status" value="1"/>
</dbReference>
<dbReference type="GO" id="GO:0006298">
    <property type="term" value="P:mismatch repair"/>
    <property type="evidence" value="ECO:0007669"/>
    <property type="project" value="TreeGrafter"/>
</dbReference>
<dbReference type="SUPFAM" id="SSF53335">
    <property type="entry name" value="S-adenosyl-L-methionine-dependent methyltransferases"/>
    <property type="match status" value="1"/>
</dbReference>
<reference evidence="7 8" key="1">
    <citation type="journal article" date="2019" name="Nat. Med.">
        <title>A library of human gut bacterial isolates paired with longitudinal multiomics data enables mechanistic microbiome research.</title>
        <authorList>
            <person name="Poyet M."/>
            <person name="Groussin M."/>
            <person name="Gibbons S.M."/>
            <person name="Avila-Pacheco J."/>
            <person name="Jiang X."/>
            <person name="Kearney S.M."/>
            <person name="Perrotta A.R."/>
            <person name="Berdy B."/>
            <person name="Zhao S."/>
            <person name="Lieberman T.D."/>
            <person name="Swanson P.K."/>
            <person name="Smith M."/>
            <person name="Roesemann S."/>
            <person name="Alexander J.E."/>
            <person name="Rich S.A."/>
            <person name="Livny J."/>
            <person name="Vlamakis H."/>
            <person name="Clish C."/>
            <person name="Bullock K."/>
            <person name="Deik A."/>
            <person name="Scott J."/>
            <person name="Pierce K.A."/>
            <person name="Xavier R.J."/>
            <person name="Alm E.J."/>
        </authorList>
    </citation>
    <scope>NUCLEOTIDE SEQUENCE [LARGE SCALE GENOMIC DNA]</scope>
    <source>
        <strain evidence="7 8">BIOML-A2</strain>
    </source>
</reference>
<dbReference type="GO" id="GO:0009007">
    <property type="term" value="F:site-specific DNA-methyltransferase (adenine-specific) activity"/>
    <property type="evidence" value="ECO:0007669"/>
    <property type="project" value="UniProtKB-EC"/>
</dbReference>
<dbReference type="AlphaFoldDB" id="A0A6I2R085"/>
<dbReference type="Gene3D" id="3.40.50.150">
    <property type="entry name" value="Vaccinia Virus protein VP39"/>
    <property type="match status" value="1"/>
</dbReference>
<evidence type="ECO:0000256" key="3">
    <source>
        <dbReference type="ARBA" id="ARBA00022603"/>
    </source>
</evidence>
<evidence type="ECO:0000256" key="1">
    <source>
        <dbReference type="ARBA" id="ARBA00006594"/>
    </source>
</evidence>
<organism evidence="7 8">
    <name type="scientific">Flavonifractor plautii</name>
    <name type="common">Fusobacterium plautii</name>
    <dbReference type="NCBI Taxonomy" id="292800"/>
    <lineage>
        <taxon>Bacteria</taxon>
        <taxon>Bacillati</taxon>
        <taxon>Bacillota</taxon>
        <taxon>Clostridia</taxon>
        <taxon>Eubacteriales</taxon>
        <taxon>Oscillospiraceae</taxon>
        <taxon>Flavonifractor</taxon>
    </lineage>
</organism>
<evidence type="ECO:0000256" key="6">
    <source>
        <dbReference type="ARBA" id="ARBA00047942"/>
    </source>
</evidence>
<dbReference type="PRINTS" id="PR00505">
    <property type="entry name" value="D12N6MTFRASE"/>
</dbReference>
<dbReference type="GO" id="GO:0043565">
    <property type="term" value="F:sequence-specific DNA binding"/>
    <property type="evidence" value="ECO:0007669"/>
    <property type="project" value="TreeGrafter"/>
</dbReference>
<dbReference type="InterPro" id="IPR012327">
    <property type="entry name" value="MeTrfase_D12"/>
</dbReference>
<name>A0A6I2R085_FLAPL</name>
<dbReference type="InterPro" id="IPR029063">
    <property type="entry name" value="SAM-dependent_MTases_sf"/>
</dbReference>
<dbReference type="Gene3D" id="1.10.1020.10">
    <property type="entry name" value="Adenine-specific Methyltransferase, Domain 2"/>
    <property type="match status" value="1"/>
</dbReference>
<protein>
    <recommendedName>
        <fullName evidence="2">site-specific DNA-methyltransferase (adenine-specific)</fullName>
        <ecNumber evidence="2">2.1.1.72</ecNumber>
    </recommendedName>
</protein>
<dbReference type="Pfam" id="PF02086">
    <property type="entry name" value="MethyltransfD12"/>
    <property type="match status" value="1"/>
</dbReference>
<comment type="caution">
    <text evidence="7">The sequence shown here is derived from an EMBL/GenBank/DDBJ whole genome shotgun (WGS) entry which is preliminary data.</text>
</comment>
<proteinExistence type="inferred from homology"/>
<gene>
    <name evidence="7" type="ORF">GKE97_10650</name>
</gene>
<comment type="catalytic activity">
    <reaction evidence="6">
        <text>a 2'-deoxyadenosine in DNA + S-adenosyl-L-methionine = an N(6)-methyl-2'-deoxyadenosine in DNA + S-adenosyl-L-homocysteine + H(+)</text>
        <dbReference type="Rhea" id="RHEA:15197"/>
        <dbReference type="Rhea" id="RHEA-COMP:12418"/>
        <dbReference type="Rhea" id="RHEA-COMP:12419"/>
        <dbReference type="ChEBI" id="CHEBI:15378"/>
        <dbReference type="ChEBI" id="CHEBI:57856"/>
        <dbReference type="ChEBI" id="CHEBI:59789"/>
        <dbReference type="ChEBI" id="CHEBI:90615"/>
        <dbReference type="ChEBI" id="CHEBI:90616"/>
        <dbReference type="EC" id="2.1.1.72"/>
    </reaction>
</comment>
<comment type="similarity">
    <text evidence="1">Belongs to the N(4)/N(6)-methyltransferase family.</text>
</comment>
<dbReference type="InterPro" id="IPR023095">
    <property type="entry name" value="Ade_MeTrfase_dom_2"/>
</dbReference>
<sequence>MHRKDFWKEVYLLEETLTCQWCGATGSLDDFELDEHNGEGFWCPDCDGFTYYDKTRNHLRRILLILEQKDGGKADPVPKTPLKKRLSPLRYPGGKSKLIDYLAAQFRKESLKTFVEVFAGGASVGLSLLDAGLTEHLVINDTDPGIYAFWVSVVYHPEKLLKRLSGPDPNRAEFRSCQQILDSPKGWSQDDLAWATLVCNRLGYSGITKACAMGGKTGTPEQLLSRWNANILQRRIRHIHALASQIEVSCVDAVDLLENSAYWDEQSTCFIDPPYVVKGKDLYRRWYEEDDHEQLAMIIQMLYQGMPGADIVITYDDCPLIRDIYPYADVTVVPRNYSIRQRAG</sequence>
<evidence type="ECO:0000256" key="5">
    <source>
        <dbReference type="ARBA" id="ARBA00022691"/>
    </source>
</evidence>
<accession>A0A6I2R085</accession>
<dbReference type="GO" id="GO:1904047">
    <property type="term" value="F:S-adenosyl-L-methionine binding"/>
    <property type="evidence" value="ECO:0007669"/>
    <property type="project" value="TreeGrafter"/>
</dbReference>
<evidence type="ECO:0000313" key="8">
    <source>
        <dbReference type="Proteomes" id="UP000434475"/>
    </source>
</evidence>
<keyword evidence="5" id="KW-0949">S-adenosyl-L-methionine</keyword>
<evidence type="ECO:0000256" key="2">
    <source>
        <dbReference type="ARBA" id="ARBA00011900"/>
    </source>
</evidence>
<dbReference type="GO" id="GO:0009307">
    <property type="term" value="P:DNA restriction-modification system"/>
    <property type="evidence" value="ECO:0007669"/>
    <property type="project" value="InterPro"/>
</dbReference>
<dbReference type="EMBL" id="WKPR01000009">
    <property type="protein sequence ID" value="MSB19974.1"/>
    <property type="molecule type" value="Genomic_DNA"/>
</dbReference>
<keyword evidence="4" id="KW-0808">Transferase</keyword>
<dbReference type="PANTHER" id="PTHR30481:SF2">
    <property type="entry name" value="SITE-SPECIFIC DNA-METHYLTRANSFERASE (ADENINE-SPECIFIC)"/>
    <property type="match status" value="1"/>
</dbReference>